<evidence type="ECO:0000313" key="2">
    <source>
        <dbReference type="Proteomes" id="UP001142444"/>
    </source>
</evidence>
<organism evidence="1 2">
    <name type="scientific">Actinobacillus equuli subsp. equuli</name>
    <dbReference type="NCBI Taxonomy" id="202947"/>
    <lineage>
        <taxon>Bacteria</taxon>
        <taxon>Pseudomonadati</taxon>
        <taxon>Pseudomonadota</taxon>
        <taxon>Gammaproteobacteria</taxon>
        <taxon>Pasteurellales</taxon>
        <taxon>Pasteurellaceae</taxon>
        <taxon>Actinobacillus</taxon>
    </lineage>
</organism>
<reference evidence="1" key="1">
    <citation type="submission" date="2022-11" db="EMBL/GenBank/DDBJ databases">
        <authorList>
            <person name="Kamali M."/>
            <person name="Peak L."/>
            <person name="Go Y.Y."/>
            <person name="Balasuriya U.B.R."/>
            <person name="Carossino M."/>
        </authorList>
    </citation>
    <scope>NUCLEOTIDE SEQUENCE</scope>
    <source>
        <strain evidence="1">4524</strain>
    </source>
</reference>
<dbReference type="InterPro" id="IPR046702">
    <property type="entry name" value="DUF6572"/>
</dbReference>
<proteinExistence type="predicted"/>
<protein>
    <submittedName>
        <fullName evidence="1">Uncharacterized protein</fullName>
    </submittedName>
</protein>
<evidence type="ECO:0000313" key="1">
    <source>
        <dbReference type="EMBL" id="MDE8033934.1"/>
    </source>
</evidence>
<sequence>MSILDRNIIDIINVEGENCFLIISDHLMWNEEHFSFLKDKVNLYIYYLESGQVYLNTPKAKGKNIVIKLICKFKPRMSDMIVLDNLKETLKSYKINFIYEYEDAI</sequence>
<dbReference type="RefSeq" id="WP_275217202.1">
    <property type="nucleotide sequence ID" value="NZ_JAPHVQ010000001.1"/>
</dbReference>
<dbReference type="AlphaFoldDB" id="A0A9X4G3V7"/>
<reference evidence="1" key="2">
    <citation type="journal article" date="2023" name="Pathogens">
        <title>Pathological Features and Genomic Characterization of an Actinobacillus equuli subsp. equuli Bearing Unique Virulence-Associated Genes from an Adult Horse with Pleuropneumonia.</title>
        <authorList>
            <person name="Kamali M."/>
            <person name="Carossino M."/>
            <person name="Del Piero F."/>
            <person name="Peak L."/>
            <person name="Mitchell M.S."/>
            <person name="Willette J."/>
            <person name="Baker R."/>
            <person name="Li F."/>
            <person name="Kenez A."/>
            <person name="Balasuriya U.B.R."/>
            <person name="Go Y.Y."/>
        </authorList>
    </citation>
    <scope>NUCLEOTIDE SEQUENCE</scope>
    <source>
        <strain evidence="1">4524</strain>
    </source>
</reference>
<keyword evidence="2" id="KW-1185">Reference proteome</keyword>
<comment type="caution">
    <text evidence="1">The sequence shown here is derived from an EMBL/GenBank/DDBJ whole genome shotgun (WGS) entry which is preliminary data.</text>
</comment>
<dbReference type="EMBL" id="JAPHVQ010000001">
    <property type="protein sequence ID" value="MDE8033934.1"/>
    <property type="molecule type" value="Genomic_DNA"/>
</dbReference>
<dbReference type="Proteomes" id="UP001142444">
    <property type="component" value="Unassembled WGS sequence"/>
</dbReference>
<accession>A0A9X4G3V7</accession>
<gene>
    <name evidence="1" type="ORF">OQ257_01945</name>
</gene>
<name>A0A9X4G3V7_ACTEU</name>
<dbReference type="Pfam" id="PF20212">
    <property type="entry name" value="DUF6572"/>
    <property type="match status" value="1"/>
</dbReference>